<accession>A0AAU7TLN3</accession>
<name>A0AAU7TLN3_9ACTN</name>
<reference evidence="1" key="1">
    <citation type="submission" date="2024-06" db="EMBL/GenBank/DDBJ databases">
        <title>Kribbella sp. strain HUAS MG21 genome sequences.</title>
        <authorList>
            <person name="Mo P."/>
        </authorList>
    </citation>
    <scope>NUCLEOTIDE SEQUENCE</scope>
    <source>
        <strain evidence="1">HUAS MG21</strain>
    </source>
</reference>
<dbReference type="AlphaFoldDB" id="A0AAU7TLN3"/>
<sequence>MTTPIGSAAAELRAYYGCAEVEKHGLNAVPAYDEHGRPTGLVAIDADEFCDWLFDLYSGDE</sequence>
<gene>
    <name evidence="1" type="ORF">ABN611_14950</name>
</gene>
<protein>
    <submittedName>
        <fullName evidence="1">Uncharacterized protein</fullName>
    </submittedName>
</protein>
<organism evidence="1">
    <name type="scientific">Kribbella sp. HUAS MG21</name>
    <dbReference type="NCBI Taxonomy" id="3160966"/>
    <lineage>
        <taxon>Bacteria</taxon>
        <taxon>Bacillati</taxon>
        <taxon>Actinomycetota</taxon>
        <taxon>Actinomycetes</taxon>
        <taxon>Propionibacteriales</taxon>
        <taxon>Kribbellaceae</taxon>
        <taxon>Kribbella</taxon>
    </lineage>
</organism>
<dbReference type="RefSeq" id="WP_350280469.1">
    <property type="nucleotide sequence ID" value="NZ_CP158165.1"/>
</dbReference>
<dbReference type="EMBL" id="CP158165">
    <property type="protein sequence ID" value="XBV27686.1"/>
    <property type="molecule type" value="Genomic_DNA"/>
</dbReference>
<proteinExistence type="predicted"/>
<evidence type="ECO:0000313" key="1">
    <source>
        <dbReference type="EMBL" id="XBV27686.1"/>
    </source>
</evidence>